<dbReference type="Proteomes" id="UP001634007">
    <property type="component" value="Unassembled WGS sequence"/>
</dbReference>
<dbReference type="PANTHER" id="PTHR36488:SF8">
    <property type="entry name" value="CASP-LIKE PROTEIN 1U1"/>
    <property type="match status" value="1"/>
</dbReference>
<dbReference type="NCBIfam" id="TIGR01569">
    <property type="entry name" value="A_tha_TIGR01569"/>
    <property type="match status" value="1"/>
</dbReference>
<keyword evidence="4 8" id="KW-1003">Cell membrane</keyword>
<accession>A0ABD3LHM1</accession>
<comment type="subcellular location">
    <subcellularLocation>
        <location evidence="1 8">Cell membrane</location>
        <topology evidence="1 8">Multi-pass membrane protein</topology>
    </subcellularLocation>
</comment>
<keyword evidence="5 8" id="KW-0812">Transmembrane</keyword>
<dbReference type="PANTHER" id="PTHR36488">
    <property type="entry name" value="CASP-LIKE PROTEIN 1U1"/>
    <property type="match status" value="1"/>
</dbReference>
<evidence type="ECO:0000256" key="7">
    <source>
        <dbReference type="ARBA" id="ARBA00023136"/>
    </source>
</evidence>
<evidence type="ECO:0000313" key="11">
    <source>
        <dbReference type="Proteomes" id="UP001634007"/>
    </source>
</evidence>
<gene>
    <name evidence="10" type="ORF">ACJRO7_010466</name>
</gene>
<name>A0ABD3LHM1_EUCGL</name>
<dbReference type="InterPro" id="IPR006702">
    <property type="entry name" value="CASP_dom"/>
</dbReference>
<dbReference type="EMBL" id="JBJKBG010000002">
    <property type="protein sequence ID" value="KAL3749361.1"/>
    <property type="molecule type" value="Genomic_DNA"/>
</dbReference>
<keyword evidence="11" id="KW-1185">Reference proteome</keyword>
<evidence type="ECO:0000256" key="5">
    <source>
        <dbReference type="ARBA" id="ARBA00022692"/>
    </source>
</evidence>
<feature type="transmembrane region" description="Helical" evidence="8">
    <location>
        <begin position="37"/>
        <end position="56"/>
    </location>
</feature>
<sequence>MKSYSNDGTRSSLNMDGEANKAVRGYGENRRTGTCGLALRLLALALTLAAAVVLGVDKQTKTVPVQVSPALPALNVPVTAKWHYLSAFVYFVVANAIACGYSALSLLLLLAHKAGKSRTLASAVAILDIIMVALLFSGCGAATAVGVIGREGNSHVQWGKVCNVFDKFCDRVAVAIGLSLFGSLAFVLMGGLAVMA</sequence>
<protein>
    <recommendedName>
        <fullName evidence="8">CASP-like protein</fullName>
    </recommendedName>
</protein>
<comment type="similarity">
    <text evidence="2 8">Belongs to the Casparian strip membrane proteins (CASP) family.</text>
</comment>
<evidence type="ECO:0000259" key="9">
    <source>
        <dbReference type="Pfam" id="PF04535"/>
    </source>
</evidence>
<evidence type="ECO:0000256" key="4">
    <source>
        <dbReference type="ARBA" id="ARBA00022475"/>
    </source>
</evidence>
<dbReference type="AlphaFoldDB" id="A0ABD3LHM1"/>
<feature type="transmembrane region" description="Helical" evidence="8">
    <location>
        <begin position="123"/>
        <end position="148"/>
    </location>
</feature>
<comment type="caution">
    <text evidence="10">The sequence shown here is derived from an EMBL/GenBank/DDBJ whole genome shotgun (WGS) entry which is preliminary data.</text>
</comment>
<comment type="subunit">
    <text evidence="3 8">Homodimer and heterodimers.</text>
</comment>
<feature type="transmembrane region" description="Helical" evidence="8">
    <location>
        <begin position="87"/>
        <end position="111"/>
    </location>
</feature>
<keyword evidence="6 8" id="KW-1133">Transmembrane helix</keyword>
<evidence type="ECO:0000256" key="2">
    <source>
        <dbReference type="ARBA" id="ARBA00007651"/>
    </source>
</evidence>
<organism evidence="10 11">
    <name type="scientific">Eucalyptus globulus</name>
    <name type="common">Tasmanian blue gum</name>
    <dbReference type="NCBI Taxonomy" id="34317"/>
    <lineage>
        <taxon>Eukaryota</taxon>
        <taxon>Viridiplantae</taxon>
        <taxon>Streptophyta</taxon>
        <taxon>Embryophyta</taxon>
        <taxon>Tracheophyta</taxon>
        <taxon>Spermatophyta</taxon>
        <taxon>Magnoliopsida</taxon>
        <taxon>eudicotyledons</taxon>
        <taxon>Gunneridae</taxon>
        <taxon>Pentapetalae</taxon>
        <taxon>rosids</taxon>
        <taxon>malvids</taxon>
        <taxon>Myrtales</taxon>
        <taxon>Myrtaceae</taxon>
        <taxon>Myrtoideae</taxon>
        <taxon>Eucalypteae</taxon>
        <taxon>Eucalyptus</taxon>
    </lineage>
</organism>
<dbReference type="Pfam" id="PF04535">
    <property type="entry name" value="CASP_dom"/>
    <property type="match status" value="1"/>
</dbReference>
<evidence type="ECO:0000256" key="6">
    <source>
        <dbReference type="ARBA" id="ARBA00022989"/>
    </source>
</evidence>
<reference evidence="10 11" key="1">
    <citation type="submission" date="2024-11" db="EMBL/GenBank/DDBJ databases">
        <title>Chromosome-level genome assembly of Eucalyptus globulus Labill. provides insights into its genome evolution.</title>
        <authorList>
            <person name="Li X."/>
        </authorList>
    </citation>
    <scope>NUCLEOTIDE SEQUENCE [LARGE SCALE GENOMIC DNA]</scope>
    <source>
        <strain evidence="10">CL2024</strain>
        <tissue evidence="10">Fresh tender leaves</tissue>
    </source>
</reference>
<keyword evidence="7 8" id="KW-0472">Membrane</keyword>
<evidence type="ECO:0000256" key="8">
    <source>
        <dbReference type="RuleBase" id="RU361233"/>
    </source>
</evidence>
<evidence type="ECO:0000313" key="10">
    <source>
        <dbReference type="EMBL" id="KAL3749361.1"/>
    </source>
</evidence>
<feature type="domain" description="Casparian strip membrane protein" evidence="9">
    <location>
        <begin position="31"/>
        <end position="184"/>
    </location>
</feature>
<dbReference type="GO" id="GO:0005886">
    <property type="term" value="C:plasma membrane"/>
    <property type="evidence" value="ECO:0007669"/>
    <property type="project" value="UniProtKB-SubCell"/>
</dbReference>
<proteinExistence type="inferred from homology"/>
<feature type="transmembrane region" description="Helical" evidence="8">
    <location>
        <begin position="173"/>
        <end position="195"/>
    </location>
</feature>
<evidence type="ECO:0000256" key="3">
    <source>
        <dbReference type="ARBA" id="ARBA00011489"/>
    </source>
</evidence>
<dbReference type="InterPro" id="IPR044173">
    <property type="entry name" value="CASPL"/>
</dbReference>
<evidence type="ECO:0000256" key="1">
    <source>
        <dbReference type="ARBA" id="ARBA00004651"/>
    </source>
</evidence>
<dbReference type="InterPro" id="IPR006459">
    <property type="entry name" value="CASP/CASPL"/>
</dbReference>